<feature type="transmembrane region" description="Helical" evidence="3">
    <location>
        <begin position="26"/>
        <end position="45"/>
    </location>
</feature>
<reference evidence="4 5" key="1">
    <citation type="submission" date="2019-09" db="EMBL/GenBank/DDBJ databases">
        <title>Nocardioides panacisoli sp. nov., isolated from the soil of a ginseng field.</title>
        <authorList>
            <person name="Cho C."/>
        </authorList>
    </citation>
    <scope>NUCLEOTIDE SEQUENCE [LARGE SCALE GENOMIC DNA]</scope>
    <source>
        <strain evidence="4 5">BN140041</strain>
    </source>
</reference>
<dbReference type="EMBL" id="VUJW01000001">
    <property type="protein sequence ID" value="KAA1429125.1"/>
    <property type="molecule type" value="Genomic_DNA"/>
</dbReference>
<keyword evidence="3" id="KW-1133">Transmembrane helix</keyword>
<comment type="subcellular location">
    <subcellularLocation>
        <location evidence="1">Membrane</location>
    </subcellularLocation>
</comment>
<keyword evidence="2 3" id="KW-0472">Membrane</keyword>
<gene>
    <name evidence="4" type="ORF">F0U47_02710</name>
</gene>
<protein>
    <recommendedName>
        <fullName evidence="6">Mce-associated membrane protein</fullName>
    </recommendedName>
</protein>
<evidence type="ECO:0000313" key="4">
    <source>
        <dbReference type="EMBL" id="KAA1429125.1"/>
    </source>
</evidence>
<reference evidence="4 5" key="2">
    <citation type="submission" date="2019-09" db="EMBL/GenBank/DDBJ databases">
        <authorList>
            <person name="Jin C."/>
        </authorList>
    </citation>
    <scope>NUCLEOTIDE SEQUENCE [LARGE SCALE GENOMIC DNA]</scope>
    <source>
        <strain evidence="4 5">BN140041</strain>
    </source>
</reference>
<dbReference type="PANTHER" id="PTHR37042">
    <property type="entry name" value="OUTER MEMBRANE PROTEIN RV1973"/>
    <property type="match status" value="1"/>
</dbReference>
<evidence type="ECO:0000313" key="5">
    <source>
        <dbReference type="Proteomes" id="UP000324351"/>
    </source>
</evidence>
<dbReference type="Proteomes" id="UP000324351">
    <property type="component" value="Unassembled WGS sequence"/>
</dbReference>
<evidence type="ECO:0000256" key="3">
    <source>
        <dbReference type="SAM" id="Phobius"/>
    </source>
</evidence>
<evidence type="ECO:0000256" key="2">
    <source>
        <dbReference type="ARBA" id="ARBA00023136"/>
    </source>
</evidence>
<evidence type="ECO:0000256" key="1">
    <source>
        <dbReference type="ARBA" id="ARBA00004370"/>
    </source>
</evidence>
<dbReference type="GO" id="GO:0016020">
    <property type="term" value="C:membrane"/>
    <property type="evidence" value="ECO:0007669"/>
    <property type="project" value="UniProtKB-SubCell"/>
</dbReference>
<proteinExistence type="predicted"/>
<organism evidence="4 5">
    <name type="scientific">Nocardioides antri</name>
    <dbReference type="NCBI Taxonomy" id="2607659"/>
    <lineage>
        <taxon>Bacteria</taxon>
        <taxon>Bacillati</taxon>
        <taxon>Actinomycetota</taxon>
        <taxon>Actinomycetes</taxon>
        <taxon>Propionibacteriales</taxon>
        <taxon>Nocardioidaceae</taxon>
        <taxon>Nocardioides</taxon>
    </lineage>
</organism>
<dbReference type="RefSeq" id="WP_149748747.1">
    <property type="nucleotide sequence ID" value="NZ_VUJW01000001.1"/>
</dbReference>
<comment type="caution">
    <text evidence="4">The sequence shown here is derived from an EMBL/GenBank/DDBJ whole genome shotgun (WGS) entry which is preliminary data.</text>
</comment>
<keyword evidence="5" id="KW-1185">Reference proteome</keyword>
<sequence>MAARGSGGALTPGTSKEQERRRKVRLNIVLAIVAVACLVAVALGGRMMGEQYGDRADAVEDGGWLDRTWSLLSIERADESASSRAGEDVGNGTVEALALAPEEEQEQTAAQLEAATKMANAFLNLQHEEIEANIEAVKSLATGPFLRQYTRASDDLVTLIRRAQATQTGEVVWAGLVAGDADDATVIVATTGTVANKVTDFDPTARSYRLQLDLELVDGRWLTSDLQYVK</sequence>
<dbReference type="AlphaFoldDB" id="A0A5B1M786"/>
<evidence type="ECO:0008006" key="6">
    <source>
        <dbReference type="Google" id="ProtNLM"/>
    </source>
</evidence>
<name>A0A5B1M786_9ACTN</name>
<accession>A0A5B1M786</accession>
<keyword evidence="3" id="KW-0812">Transmembrane</keyword>
<dbReference type="PANTHER" id="PTHR37042:SF4">
    <property type="entry name" value="OUTER MEMBRANE PROTEIN RV1973"/>
    <property type="match status" value="1"/>
</dbReference>